<feature type="compositionally biased region" description="Basic and acidic residues" evidence="2">
    <location>
        <begin position="590"/>
        <end position="610"/>
    </location>
</feature>
<dbReference type="InterPro" id="IPR033561">
    <property type="entry name" value="FBF1"/>
</dbReference>
<feature type="region of interest" description="Disordered" evidence="2">
    <location>
        <begin position="1034"/>
        <end position="1091"/>
    </location>
</feature>
<sequence>MSWPPPPIGKQSSEGENKKKSGLDFDFDDEDLDDLLLSSDNEERKRKPNSVTAKKDNKEHGAFKSGETAPAATSSFPAAKTSLPSASTSSPRPSSSASSGNHARPSFSIPQPVSLATNKPLASTDANNVDDILKGLEDMDDLDADLFKISKQPAGNAIKESTGVTINPRTNSPIPKEAPDLTTAFKRTEPLTAPSSQNESGVGFPPSQKVLSTGLAGDSMGFAGRPRQRAEEKPQNDEQADLSKNAVNTGAARKPLLPWEKRAAASSASTTVADTGRSATPVIKTVPAAMVDTGRNATPVVKTVPAMADTGRNATPVTKTVPAAMPDPVRPVSATQQGTTSKPKAAASDDDEFVPAFLLEASGPRRAGRPRREEPPTPIIAETAPEPRRINLPFLDAKPSIVKQEPNPAVPRAAVPAHLPPATPSSAALNPAKQHDVDTSIPSSPKKTIPVTTKEPRLTQSSTSTESKPLSQQPAPKSAPSINQHKLVRTDTSLSSIADLSAIDDKANDEEEEEESSPLESVEESEVQDVELSETDATTSEPILARKPMARTASTTLVDRDRTKSRGKEGGRSSLGQEEVSQLRQQLAEAETRLKEVERERQSVEEDLKTKLQSTQNELQDKTLQLKEIQTKFCEERATLYDQCSAEKKKIEEENAALVSSIKEAHAVEIDRIKAVLKEDMDRRVVLELQKAAVEHDRALADIKQEHLKEMSKVISNAEGARQLEMLAEKIADSSRFVDSMQQRLESDHSYSVKEREASFQARERQINEMQKHLIDQQRELDEERVKIQDLVKTMENNMWEAKKHQEEERRRIVEERARLEAHMAELKADKDETLAQLHTERVEFLKSKEEWALERRRITQQIAEERKVLAMERATIESQKHAVVELEREVEQLRAREETQLHADRLILDRETHNLHSRLTDIHKEAAALRAERLRLDALRAQLDAERSLFEAGRDATERAVREAVGMRDVAVKERQQAHQFHSEAEEAKLALEAKKTELEAERKRLEQERKRFLEERVALADERRKSQIRTMLGKSDQEQLQVPPSKWTTSPTNPLPSAHETTNNMRTDSAPTSSTVKPSYNMSSQPPNLPTNINLTSARQLFSKLNRFVGGLRDSEAILDDQLHYLVTSNDRRGRTWTGSRLQGTNDGDSVFLRRDGVQVV</sequence>
<name>A0A0L0HQ20_SPIPD</name>
<feature type="compositionally biased region" description="Polar residues" evidence="2">
    <location>
        <begin position="162"/>
        <end position="173"/>
    </location>
</feature>
<organism evidence="4 5">
    <name type="scientific">Spizellomyces punctatus (strain DAOM BR117)</name>
    <dbReference type="NCBI Taxonomy" id="645134"/>
    <lineage>
        <taxon>Eukaryota</taxon>
        <taxon>Fungi</taxon>
        <taxon>Fungi incertae sedis</taxon>
        <taxon>Chytridiomycota</taxon>
        <taxon>Chytridiomycota incertae sedis</taxon>
        <taxon>Chytridiomycetes</taxon>
        <taxon>Spizellomycetales</taxon>
        <taxon>Spizellomycetaceae</taxon>
        <taxon>Spizellomyces</taxon>
    </lineage>
</organism>
<dbReference type="PANTHER" id="PTHR33689">
    <property type="entry name" value="FAS-BINDING FACTOR 1"/>
    <property type="match status" value="1"/>
</dbReference>
<dbReference type="Proteomes" id="UP000053201">
    <property type="component" value="Unassembled WGS sequence"/>
</dbReference>
<feature type="compositionally biased region" description="Polar residues" evidence="2">
    <location>
        <begin position="1061"/>
        <end position="1091"/>
    </location>
</feature>
<dbReference type="AlphaFoldDB" id="A0A0L0HQ20"/>
<keyword evidence="1" id="KW-0175">Coiled coil</keyword>
<dbReference type="GeneID" id="27685795"/>
<feature type="compositionally biased region" description="Low complexity" evidence="2">
    <location>
        <begin position="68"/>
        <end position="106"/>
    </location>
</feature>
<dbReference type="GO" id="GO:0005814">
    <property type="term" value="C:centriole"/>
    <property type="evidence" value="ECO:0007669"/>
    <property type="project" value="TreeGrafter"/>
</dbReference>
<feature type="compositionally biased region" description="Polar residues" evidence="2">
    <location>
        <begin position="458"/>
        <end position="498"/>
    </location>
</feature>
<feature type="compositionally biased region" description="Polar residues" evidence="2">
    <location>
        <begin position="1040"/>
        <end position="1054"/>
    </location>
</feature>
<feature type="compositionally biased region" description="Polar residues" evidence="2">
    <location>
        <begin position="333"/>
        <end position="342"/>
    </location>
</feature>
<dbReference type="Pfam" id="PF21007">
    <property type="entry name" value="FBF1"/>
    <property type="match status" value="1"/>
</dbReference>
<feature type="compositionally biased region" description="Low complexity" evidence="2">
    <location>
        <begin position="264"/>
        <end position="275"/>
    </location>
</feature>
<evidence type="ECO:0000313" key="5">
    <source>
        <dbReference type="Proteomes" id="UP000053201"/>
    </source>
</evidence>
<feature type="compositionally biased region" description="Low complexity" evidence="2">
    <location>
        <begin position="406"/>
        <end position="417"/>
    </location>
</feature>
<evidence type="ECO:0000256" key="1">
    <source>
        <dbReference type="SAM" id="Coils"/>
    </source>
</evidence>
<feature type="coiled-coil region" evidence="1">
    <location>
        <begin position="767"/>
        <end position="837"/>
    </location>
</feature>
<feature type="compositionally biased region" description="Basic and acidic residues" evidence="2">
    <location>
        <begin position="13"/>
        <end position="23"/>
    </location>
</feature>
<dbReference type="InterPro" id="IPR049390">
    <property type="entry name" value="FBF1_C"/>
</dbReference>
<dbReference type="GO" id="GO:0090162">
    <property type="term" value="P:establishment of epithelial cell polarity"/>
    <property type="evidence" value="ECO:0007669"/>
    <property type="project" value="InterPro"/>
</dbReference>
<dbReference type="RefSeq" id="XP_016611167.1">
    <property type="nucleotide sequence ID" value="XM_016750486.1"/>
</dbReference>
<feature type="region of interest" description="Disordered" evidence="2">
    <location>
        <begin position="159"/>
        <end position="277"/>
    </location>
</feature>
<dbReference type="InParanoid" id="A0A0L0HQ20"/>
<reference evidence="4 5" key="1">
    <citation type="submission" date="2009-08" db="EMBL/GenBank/DDBJ databases">
        <title>The Genome Sequence of Spizellomyces punctatus strain DAOM BR117.</title>
        <authorList>
            <consortium name="The Broad Institute Genome Sequencing Platform"/>
            <person name="Russ C."/>
            <person name="Cuomo C."/>
            <person name="Shea T."/>
            <person name="Young S.K."/>
            <person name="Zeng Q."/>
            <person name="Koehrsen M."/>
            <person name="Haas B."/>
            <person name="Borodovsky M."/>
            <person name="Guigo R."/>
            <person name="Alvarado L."/>
            <person name="Berlin A."/>
            <person name="Bochicchio J."/>
            <person name="Borenstein D."/>
            <person name="Chapman S."/>
            <person name="Chen Z."/>
            <person name="Engels R."/>
            <person name="Freedman E."/>
            <person name="Gellesch M."/>
            <person name="Goldberg J."/>
            <person name="Griggs A."/>
            <person name="Gujja S."/>
            <person name="Heiman D."/>
            <person name="Hepburn T."/>
            <person name="Howarth C."/>
            <person name="Jen D."/>
            <person name="Larson L."/>
            <person name="Lewis B."/>
            <person name="Mehta T."/>
            <person name="Park D."/>
            <person name="Pearson M."/>
            <person name="Roberts A."/>
            <person name="Saif S."/>
            <person name="Shenoy N."/>
            <person name="Sisk P."/>
            <person name="Stolte C."/>
            <person name="Sykes S."/>
            <person name="Thomson T."/>
            <person name="Walk T."/>
            <person name="White J."/>
            <person name="Yandava C."/>
            <person name="Burger G."/>
            <person name="Gray M.W."/>
            <person name="Holland P.W.H."/>
            <person name="King N."/>
            <person name="Lang F.B.F."/>
            <person name="Roger A.J."/>
            <person name="Ruiz-Trillo I."/>
            <person name="Lander E."/>
            <person name="Nusbaum C."/>
        </authorList>
    </citation>
    <scope>NUCLEOTIDE SEQUENCE [LARGE SCALE GENOMIC DNA]</scope>
    <source>
        <strain evidence="4 5">DAOM BR117</strain>
    </source>
</reference>
<evidence type="ECO:0000256" key="2">
    <source>
        <dbReference type="SAM" id="MobiDB-lite"/>
    </source>
</evidence>
<keyword evidence="5" id="KW-1185">Reference proteome</keyword>
<dbReference type="EMBL" id="KQ257452">
    <property type="protein sequence ID" value="KND03128.1"/>
    <property type="molecule type" value="Genomic_DNA"/>
</dbReference>
<dbReference type="STRING" id="645134.A0A0L0HQ20"/>
<feature type="compositionally biased region" description="Polar residues" evidence="2">
    <location>
        <begin position="574"/>
        <end position="585"/>
    </location>
</feature>
<dbReference type="OMA" id="EESEHMA"/>
<proteinExistence type="predicted"/>
<gene>
    <name evidence="4" type="ORF">SPPG_02189</name>
</gene>
<feature type="coiled-coil region" evidence="1">
    <location>
        <begin position="983"/>
        <end position="1024"/>
    </location>
</feature>
<feature type="compositionally biased region" description="Acidic residues" evidence="2">
    <location>
        <begin position="25"/>
        <end position="34"/>
    </location>
</feature>
<feature type="coiled-coil region" evidence="1">
    <location>
        <begin position="870"/>
        <end position="904"/>
    </location>
</feature>
<dbReference type="GO" id="GO:0036064">
    <property type="term" value="C:ciliary basal body"/>
    <property type="evidence" value="ECO:0007669"/>
    <property type="project" value="TreeGrafter"/>
</dbReference>
<feature type="domain" description="Fas-binding factor 1 C-terminal" evidence="3">
    <location>
        <begin position="598"/>
        <end position="1080"/>
    </location>
</feature>
<evidence type="ECO:0000259" key="3">
    <source>
        <dbReference type="Pfam" id="PF21007"/>
    </source>
</evidence>
<dbReference type="VEuPathDB" id="FungiDB:SPPG_02189"/>
<feature type="region of interest" description="Disordered" evidence="2">
    <location>
        <begin position="1"/>
        <end position="126"/>
    </location>
</feature>
<feature type="compositionally biased region" description="Basic and acidic residues" evidence="2">
    <location>
        <begin position="53"/>
        <end position="62"/>
    </location>
</feature>
<feature type="compositionally biased region" description="Acidic residues" evidence="2">
    <location>
        <begin position="507"/>
        <end position="534"/>
    </location>
</feature>
<feature type="region of interest" description="Disordered" evidence="2">
    <location>
        <begin position="311"/>
        <end position="615"/>
    </location>
</feature>
<accession>A0A0L0HQ20</accession>
<feature type="compositionally biased region" description="Basic and acidic residues" evidence="2">
    <location>
        <begin position="558"/>
        <end position="571"/>
    </location>
</feature>
<dbReference type="PANTHER" id="PTHR33689:SF1">
    <property type="entry name" value="FAS-BINDING FACTOR 1"/>
    <property type="match status" value="1"/>
</dbReference>
<dbReference type="GO" id="GO:0060271">
    <property type="term" value="P:cilium assembly"/>
    <property type="evidence" value="ECO:0007669"/>
    <property type="project" value="InterPro"/>
</dbReference>
<feature type="compositionally biased region" description="Polar residues" evidence="2">
    <location>
        <begin position="108"/>
        <end position="126"/>
    </location>
</feature>
<dbReference type="OrthoDB" id="2162693at2759"/>
<protein>
    <recommendedName>
        <fullName evidence="3">Fas-binding factor 1 C-terminal domain-containing protein</fullName>
    </recommendedName>
</protein>
<evidence type="ECO:0000313" key="4">
    <source>
        <dbReference type="EMBL" id="KND03128.1"/>
    </source>
</evidence>
<dbReference type="GO" id="GO:0097539">
    <property type="term" value="C:ciliary transition fiber"/>
    <property type="evidence" value="ECO:0007669"/>
    <property type="project" value="InterPro"/>
</dbReference>